<evidence type="ECO:0000259" key="6">
    <source>
        <dbReference type="PROSITE" id="PS50850"/>
    </source>
</evidence>
<dbReference type="PANTHER" id="PTHR42718">
    <property type="entry name" value="MAJOR FACILITATOR SUPERFAMILY MULTIDRUG TRANSPORTER MFSC"/>
    <property type="match status" value="1"/>
</dbReference>
<feature type="transmembrane region" description="Helical" evidence="5">
    <location>
        <begin position="75"/>
        <end position="95"/>
    </location>
</feature>
<feature type="transmembrane region" description="Helical" evidence="5">
    <location>
        <begin position="146"/>
        <end position="169"/>
    </location>
</feature>
<feature type="transmembrane region" description="Helical" evidence="5">
    <location>
        <begin position="208"/>
        <end position="232"/>
    </location>
</feature>
<feature type="transmembrane region" description="Helical" evidence="5">
    <location>
        <begin position="303"/>
        <end position="325"/>
    </location>
</feature>
<dbReference type="EMBL" id="SMKP01000020">
    <property type="protein sequence ID" value="TDD23129.1"/>
    <property type="molecule type" value="Genomic_DNA"/>
</dbReference>
<feature type="transmembrane region" description="Helical" evidence="5">
    <location>
        <begin position="40"/>
        <end position="60"/>
    </location>
</feature>
<dbReference type="SUPFAM" id="SSF103473">
    <property type="entry name" value="MFS general substrate transporter"/>
    <property type="match status" value="1"/>
</dbReference>
<sequence>MFEPHERARAFAALGAVLSAGSVSGPLLGGLLTEYNLAGLGWRAIFLINVPVGVVTFWLARRVVPGTRSPHRPRLDLVGALLVGLIASGVMYPLVQGREDGWPGWMFAVMAGAVLAVPGFAAHQRWRHRLDGSALVPPALFAHRSFVAGLVVALLVFSGVTSFFLMLTYHLQSGLGWPPLHVALVTLAWPVGIIATTRFALRRTGRGLVGAGAAVMAAGVLLMIISVTVLGAELSWPHVVAAELVIGLGMGLCVPILAAVALGEVPTGDAGAGSGVVNTAIQLGTALGIAVVGMIFFSSAGGGFGAATATTLWCNAAFFCAAALATPLLPGRGVREPDQAVR</sequence>
<keyword evidence="4 5" id="KW-0472">Membrane</keyword>
<evidence type="ECO:0000313" key="7">
    <source>
        <dbReference type="EMBL" id="TDD23129.1"/>
    </source>
</evidence>
<evidence type="ECO:0000256" key="1">
    <source>
        <dbReference type="ARBA" id="ARBA00004651"/>
    </source>
</evidence>
<dbReference type="InterPro" id="IPR020846">
    <property type="entry name" value="MFS_dom"/>
</dbReference>
<dbReference type="Gene3D" id="1.20.1720.10">
    <property type="entry name" value="Multidrug resistance protein D"/>
    <property type="match status" value="1"/>
</dbReference>
<evidence type="ECO:0000256" key="4">
    <source>
        <dbReference type="ARBA" id="ARBA00023136"/>
    </source>
</evidence>
<evidence type="ECO:0000256" key="5">
    <source>
        <dbReference type="SAM" id="Phobius"/>
    </source>
</evidence>
<dbReference type="PROSITE" id="PS50850">
    <property type="entry name" value="MFS"/>
    <property type="match status" value="1"/>
</dbReference>
<reference evidence="7 8" key="1">
    <citation type="submission" date="2019-03" db="EMBL/GenBank/DDBJ databases">
        <title>Draft genome sequences of novel Actinobacteria.</title>
        <authorList>
            <person name="Sahin N."/>
            <person name="Ay H."/>
            <person name="Saygin H."/>
        </authorList>
    </citation>
    <scope>NUCLEOTIDE SEQUENCE [LARGE SCALE GENOMIC DNA]</scope>
    <source>
        <strain evidence="7 8">KC712</strain>
    </source>
</reference>
<comment type="subcellular location">
    <subcellularLocation>
        <location evidence="1">Cell membrane</location>
        <topology evidence="1">Multi-pass membrane protein</topology>
    </subcellularLocation>
</comment>
<dbReference type="GO" id="GO:0022857">
    <property type="term" value="F:transmembrane transporter activity"/>
    <property type="evidence" value="ECO:0007669"/>
    <property type="project" value="InterPro"/>
</dbReference>
<comment type="caution">
    <text evidence="7">The sequence shown here is derived from an EMBL/GenBank/DDBJ whole genome shotgun (WGS) entry which is preliminary data.</text>
</comment>
<dbReference type="Proteomes" id="UP000294543">
    <property type="component" value="Unassembled WGS sequence"/>
</dbReference>
<dbReference type="InterPro" id="IPR036259">
    <property type="entry name" value="MFS_trans_sf"/>
</dbReference>
<dbReference type="PANTHER" id="PTHR42718:SF39">
    <property type="entry name" value="ACTINORHODIN TRANSPORTER-RELATED"/>
    <property type="match status" value="1"/>
</dbReference>
<dbReference type="AlphaFoldDB" id="A0A4R4WZ43"/>
<keyword evidence="2 5" id="KW-0812">Transmembrane</keyword>
<organism evidence="7 8">
    <name type="scientific">Nonomuraea diastatica</name>
    <dbReference type="NCBI Taxonomy" id="1848329"/>
    <lineage>
        <taxon>Bacteria</taxon>
        <taxon>Bacillati</taxon>
        <taxon>Actinomycetota</taxon>
        <taxon>Actinomycetes</taxon>
        <taxon>Streptosporangiales</taxon>
        <taxon>Streptosporangiaceae</taxon>
        <taxon>Nonomuraea</taxon>
    </lineage>
</organism>
<evidence type="ECO:0000313" key="8">
    <source>
        <dbReference type="Proteomes" id="UP000294543"/>
    </source>
</evidence>
<feature type="transmembrane region" description="Helical" evidence="5">
    <location>
        <begin position="244"/>
        <end position="263"/>
    </location>
</feature>
<feature type="transmembrane region" description="Helical" evidence="5">
    <location>
        <begin position="181"/>
        <end position="201"/>
    </location>
</feature>
<protein>
    <submittedName>
        <fullName evidence="7">MFS transporter</fullName>
    </submittedName>
</protein>
<accession>A0A4R4WZ43</accession>
<proteinExistence type="predicted"/>
<evidence type="ECO:0000256" key="3">
    <source>
        <dbReference type="ARBA" id="ARBA00022989"/>
    </source>
</evidence>
<dbReference type="InterPro" id="IPR011701">
    <property type="entry name" value="MFS"/>
</dbReference>
<feature type="domain" description="Major facilitator superfamily (MFS) profile" evidence="6">
    <location>
        <begin position="1"/>
        <end position="334"/>
    </location>
</feature>
<dbReference type="Gene3D" id="1.20.1250.20">
    <property type="entry name" value="MFS general substrate transporter like domains"/>
    <property type="match status" value="1"/>
</dbReference>
<dbReference type="Pfam" id="PF07690">
    <property type="entry name" value="MFS_1"/>
    <property type="match status" value="1"/>
</dbReference>
<feature type="transmembrane region" description="Helical" evidence="5">
    <location>
        <begin position="101"/>
        <end position="121"/>
    </location>
</feature>
<dbReference type="GO" id="GO:0005886">
    <property type="term" value="C:plasma membrane"/>
    <property type="evidence" value="ECO:0007669"/>
    <property type="project" value="UniProtKB-SubCell"/>
</dbReference>
<keyword evidence="3 5" id="KW-1133">Transmembrane helix</keyword>
<keyword evidence="8" id="KW-1185">Reference proteome</keyword>
<name>A0A4R4WZ43_9ACTN</name>
<gene>
    <name evidence="7" type="ORF">E1294_09860</name>
</gene>
<dbReference type="OrthoDB" id="783189at2"/>
<feature type="transmembrane region" description="Helical" evidence="5">
    <location>
        <begin position="275"/>
        <end position="297"/>
    </location>
</feature>
<evidence type="ECO:0000256" key="2">
    <source>
        <dbReference type="ARBA" id="ARBA00022692"/>
    </source>
</evidence>